<keyword evidence="1" id="KW-0949">S-adenosyl-L-methionine</keyword>
<comment type="similarity">
    <text evidence="2">Belongs to the SAM hydrolase / SAM-dependent halogenase family.</text>
</comment>
<dbReference type="Gene3D" id="2.40.30.90">
    <property type="entry name" value="Bacterial fluorinating enzyme like"/>
    <property type="match status" value="1"/>
</dbReference>
<dbReference type="PANTHER" id="PTHR35092:SF1">
    <property type="entry name" value="CHLORINASE MJ1651"/>
    <property type="match status" value="1"/>
</dbReference>
<dbReference type="InterPro" id="IPR023228">
    <property type="entry name" value="SAM_OH_AdoTrfase_N_sf"/>
</dbReference>
<dbReference type="SUPFAM" id="SSF101852">
    <property type="entry name" value="Bacterial fluorinating enzyme, C-terminal domain"/>
    <property type="match status" value="1"/>
</dbReference>
<dbReference type="Pfam" id="PF20257">
    <property type="entry name" value="SAM_HAT_C"/>
    <property type="match status" value="1"/>
</dbReference>
<dbReference type="PANTHER" id="PTHR35092">
    <property type="entry name" value="CHLORINASE MJ1651"/>
    <property type="match status" value="1"/>
</dbReference>
<dbReference type="Pfam" id="PF01887">
    <property type="entry name" value="SAM_HAT_N"/>
    <property type="match status" value="1"/>
</dbReference>
<accession>A0A3B1CCT4</accession>
<evidence type="ECO:0000256" key="1">
    <source>
        <dbReference type="ARBA" id="ARBA00022691"/>
    </source>
</evidence>
<evidence type="ECO:0000259" key="4">
    <source>
        <dbReference type="Pfam" id="PF20257"/>
    </source>
</evidence>
<dbReference type="Gene3D" id="3.40.50.10790">
    <property type="entry name" value="S-adenosyl-l-methionine hydroxide adenosyltransferase, N-terminal"/>
    <property type="match status" value="1"/>
</dbReference>
<evidence type="ECO:0000313" key="5">
    <source>
        <dbReference type="EMBL" id="VAX22483.1"/>
    </source>
</evidence>
<dbReference type="InterPro" id="IPR002747">
    <property type="entry name" value="SAM_OH_AdoTrfase"/>
</dbReference>
<dbReference type="PIRSF" id="PIRSF006779">
    <property type="entry name" value="UCP006779"/>
    <property type="match status" value="1"/>
</dbReference>
<proteinExistence type="inferred from homology"/>
<evidence type="ECO:0008006" key="6">
    <source>
        <dbReference type="Google" id="ProtNLM"/>
    </source>
</evidence>
<protein>
    <recommendedName>
        <fullName evidence="6">Adenosyl-chloride synthase</fullName>
    </recommendedName>
</protein>
<dbReference type="InterPro" id="IPR046469">
    <property type="entry name" value="SAM_HAT_N"/>
</dbReference>
<gene>
    <name evidence="5" type="ORF">MNBD_NITROSPINAE04-1136</name>
</gene>
<evidence type="ECO:0000256" key="2">
    <source>
        <dbReference type="ARBA" id="ARBA00024035"/>
    </source>
</evidence>
<dbReference type="EMBL" id="UOGA01000226">
    <property type="protein sequence ID" value="VAX22483.1"/>
    <property type="molecule type" value="Genomic_DNA"/>
</dbReference>
<name>A0A3B1CCT4_9ZZZZ</name>
<dbReference type="InterPro" id="IPR046470">
    <property type="entry name" value="SAM_HAT_C"/>
</dbReference>
<evidence type="ECO:0000259" key="3">
    <source>
        <dbReference type="Pfam" id="PF01887"/>
    </source>
</evidence>
<organism evidence="5">
    <name type="scientific">hydrothermal vent metagenome</name>
    <dbReference type="NCBI Taxonomy" id="652676"/>
    <lineage>
        <taxon>unclassified sequences</taxon>
        <taxon>metagenomes</taxon>
        <taxon>ecological metagenomes</taxon>
    </lineage>
</organism>
<dbReference type="InterPro" id="IPR023227">
    <property type="entry name" value="SAM_OH_AdoTrfase_C_sf"/>
</dbReference>
<dbReference type="AlphaFoldDB" id="A0A3B1CCT4"/>
<sequence>MAIVTLTTDFGLSDSFVGIMKGVMLRINPDVTFVDITHEITPQNIRQAAYVIASAFDYFPKGSIHLSVVDPGVGTGRRPIAIYANGHYFVGPDNGLFTKILRRYKPADVVELENRKFMLPSVSNTFHGRDIFAPAAAWLSKGEPLNNFGSQAASPKLLDLPVQLQPTPNMIEGEVIHIDHFGNAITNITQNLVEHVGIELGSVSVEIAIKSHVIKEISPNYSVVKNAKKLSATFGSFDTLELFLRNSDACSSFDISIGDHVEIRFY</sequence>
<feature type="domain" description="S-adenosyl-l-methionine hydroxide adenosyltransferase C-terminal" evidence="4">
    <location>
        <begin position="173"/>
        <end position="262"/>
    </location>
</feature>
<feature type="domain" description="S-adenosyl-l-methionine hydroxide adenosyltransferase N-terminal" evidence="3">
    <location>
        <begin position="4"/>
        <end position="149"/>
    </location>
</feature>
<dbReference type="SUPFAM" id="SSF102522">
    <property type="entry name" value="Bacterial fluorinating enzyme, N-terminal domain"/>
    <property type="match status" value="1"/>
</dbReference>
<reference evidence="5" key="1">
    <citation type="submission" date="2018-06" db="EMBL/GenBank/DDBJ databases">
        <authorList>
            <person name="Zhirakovskaya E."/>
        </authorList>
    </citation>
    <scope>NUCLEOTIDE SEQUENCE</scope>
</reference>